<dbReference type="Pfam" id="PF08592">
    <property type="entry name" value="Anthrone_oxy"/>
    <property type="match status" value="1"/>
</dbReference>
<keyword evidence="4" id="KW-0560">Oxidoreductase</keyword>
<protein>
    <submittedName>
        <fullName evidence="9">Uncharacterized protein</fullName>
    </submittedName>
</protein>
<evidence type="ECO:0000256" key="1">
    <source>
        <dbReference type="ARBA" id="ARBA00004141"/>
    </source>
</evidence>
<keyword evidence="3 8" id="KW-1133">Transmembrane helix</keyword>
<feature type="transmembrane region" description="Helical" evidence="8">
    <location>
        <begin position="188"/>
        <end position="206"/>
    </location>
</feature>
<dbReference type="PANTHER" id="PTHR35042">
    <property type="entry name" value="ANTHRONE OXYGENASE ENCC"/>
    <property type="match status" value="1"/>
</dbReference>
<feature type="transmembrane region" description="Helical" evidence="8">
    <location>
        <begin position="246"/>
        <end position="265"/>
    </location>
</feature>
<keyword evidence="5" id="KW-0503">Monooxygenase</keyword>
<keyword evidence="2 8" id="KW-0812">Transmembrane</keyword>
<reference evidence="9" key="1">
    <citation type="journal article" date="2007" name="Fungal Genet. Biol.">
        <title>A fragmented aflatoxin-like gene cluster in the forest pathogen Dothistroma septosporum.</title>
        <authorList>
            <person name="Zhang S."/>
            <person name="Schwelm A."/>
            <person name="Jin H."/>
            <person name="Collins L.J."/>
            <person name="Bradshaw R.E."/>
        </authorList>
    </citation>
    <scope>NUCLEOTIDE SEQUENCE</scope>
</reference>
<accession>A7TUH1</accession>
<gene>
    <name evidence="9" type="primary">DS12</name>
</gene>
<evidence type="ECO:0000256" key="2">
    <source>
        <dbReference type="ARBA" id="ARBA00022692"/>
    </source>
</evidence>
<dbReference type="EMBL" id="EF177826">
    <property type="protein sequence ID" value="ABU23833.1"/>
    <property type="molecule type" value="Genomic_DNA"/>
</dbReference>
<evidence type="ECO:0000256" key="8">
    <source>
        <dbReference type="SAM" id="Phobius"/>
    </source>
</evidence>
<sequence length="266" mass="29760">MTLETSLAVRYPTSSCQQHSSDHRAQRHARGTVSAHCVPCLQPHLALPIHLPITIPIPQSASYATRRDKPLLPSKHRKDVAQNDWLRCRYRSHPSHDWHFPLWYGLISSNLQIYPHTNTPQGAMMSLFLLTIPVILETTTVPSQLLNQWHRIFYRGHIQGPLISIATGLLYSYAAYQRSQRGAAWKPFAVSAAVTVAMIPFTWVFMANVNNSLFRAVAVTEKGGEGNWNEAQGLVRSWGAWNAVRALFPLSGAVLGLLSTCKIVSF</sequence>
<dbReference type="GO" id="GO:0004497">
    <property type="term" value="F:monooxygenase activity"/>
    <property type="evidence" value="ECO:0007669"/>
    <property type="project" value="UniProtKB-KW"/>
</dbReference>
<evidence type="ECO:0000256" key="4">
    <source>
        <dbReference type="ARBA" id="ARBA00023002"/>
    </source>
</evidence>
<proteinExistence type="inferred from homology"/>
<evidence type="ECO:0000313" key="9">
    <source>
        <dbReference type="EMBL" id="ABU23833.1"/>
    </source>
</evidence>
<comment type="subcellular location">
    <subcellularLocation>
        <location evidence="1">Membrane</location>
        <topology evidence="1">Multi-pass membrane protein</topology>
    </subcellularLocation>
</comment>
<evidence type="ECO:0000256" key="6">
    <source>
        <dbReference type="ARBA" id="ARBA00023136"/>
    </source>
</evidence>
<evidence type="ECO:0000256" key="3">
    <source>
        <dbReference type="ARBA" id="ARBA00022989"/>
    </source>
</evidence>
<name>A7TUH1_DOTSE</name>
<dbReference type="InterPro" id="IPR013901">
    <property type="entry name" value="Anthrone_oxy"/>
</dbReference>
<organism evidence="9">
    <name type="scientific">Dothistroma septosporum</name>
    <name type="common">Red band needle blight fungus</name>
    <name type="synonym">Mycosphaerella pini</name>
    <dbReference type="NCBI Taxonomy" id="64363"/>
    <lineage>
        <taxon>Eukaryota</taxon>
        <taxon>Fungi</taxon>
        <taxon>Dikarya</taxon>
        <taxon>Ascomycota</taxon>
        <taxon>Pezizomycotina</taxon>
        <taxon>Dothideomycetes</taxon>
        <taxon>Dothideomycetidae</taxon>
        <taxon>Mycosphaerellales</taxon>
        <taxon>Mycosphaerellaceae</taxon>
        <taxon>Dothistroma</taxon>
    </lineage>
</organism>
<comment type="similarity">
    <text evidence="7">Belongs to the anthrone oxygenase family.</text>
</comment>
<dbReference type="AlphaFoldDB" id="A7TUH1"/>
<dbReference type="PANTHER" id="PTHR35042:SF3">
    <property type="entry name" value="ANTHRONE OXYGENASE-RELATED"/>
    <property type="match status" value="1"/>
</dbReference>
<evidence type="ECO:0000256" key="5">
    <source>
        <dbReference type="ARBA" id="ARBA00023033"/>
    </source>
</evidence>
<feature type="transmembrane region" description="Helical" evidence="8">
    <location>
        <begin position="127"/>
        <end position="146"/>
    </location>
</feature>
<feature type="transmembrane region" description="Helical" evidence="8">
    <location>
        <begin position="158"/>
        <end position="176"/>
    </location>
</feature>
<keyword evidence="6 8" id="KW-0472">Membrane</keyword>
<evidence type="ECO:0000256" key="7">
    <source>
        <dbReference type="ARBA" id="ARBA00034313"/>
    </source>
</evidence>
<dbReference type="GO" id="GO:0016020">
    <property type="term" value="C:membrane"/>
    <property type="evidence" value="ECO:0007669"/>
    <property type="project" value="UniProtKB-SubCell"/>
</dbReference>